<gene>
    <name evidence="2" type="ORF">GCM10009863_11020</name>
</gene>
<evidence type="ECO:0008006" key="4">
    <source>
        <dbReference type="Google" id="ProtNLM"/>
    </source>
</evidence>
<evidence type="ECO:0000256" key="1">
    <source>
        <dbReference type="SAM" id="Phobius"/>
    </source>
</evidence>
<reference evidence="3" key="1">
    <citation type="journal article" date="2019" name="Int. J. Syst. Evol. Microbiol.">
        <title>The Global Catalogue of Microorganisms (GCM) 10K type strain sequencing project: providing services to taxonomists for standard genome sequencing and annotation.</title>
        <authorList>
            <consortium name="The Broad Institute Genomics Platform"/>
            <consortium name="The Broad Institute Genome Sequencing Center for Infectious Disease"/>
            <person name="Wu L."/>
            <person name="Ma J."/>
        </authorList>
    </citation>
    <scope>NUCLEOTIDE SEQUENCE [LARGE SCALE GENOMIC DNA]</scope>
    <source>
        <strain evidence="3">JCM 16373</strain>
    </source>
</reference>
<protein>
    <recommendedName>
        <fullName evidence="4">Integral membrane protein</fullName>
    </recommendedName>
</protein>
<keyword evidence="1" id="KW-0812">Transmembrane</keyword>
<proteinExistence type="predicted"/>
<name>A0ABP6C2W8_9ACTN</name>
<dbReference type="RefSeq" id="WP_344562715.1">
    <property type="nucleotide sequence ID" value="NZ_BAAARJ010000003.1"/>
</dbReference>
<dbReference type="EMBL" id="BAAARJ010000003">
    <property type="protein sequence ID" value="GAA2599452.1"/>
    <property type="molecule type" value="Genomic_DNA"/>
</dbReference>
<feature type="transmembrane region" description="Helical" evidence="1">
    <location>
        <begin position="35"/>
        <end position="54"/>
    </location>
</feature>
<comment type="caution">
    <text evidence="2">The sequence shown here is derived from an EMBL/GenBank/DDBJ whole genome shotgun (WGS) entry which is preliminary data.</text>
</comment>
<accession>A0ABP6C2W8</accession>
<sequence>MGAAGIRTARAAVFTALCVTLSAGAHVLLSGSPVPLPPLVAISAGVFLLAFALAGRERGFARIASLLIPLELAADTVFTTGQHACYGRAGGPVAGPLRSVGFDLLCGGGSVGTPLARMAARGGESGTLSLSAHGALGPAVPWLLLAGHICVGLLAAAWLRRGEAALAGLLRAVAASAFRPLRLAVAVCRPSHGATGPARAPRAPAVRTPAALPLLTHSVHRRGPPALAVPAV</sequence>
<keyword evidence="1" id="KW-0472">Membrane</keyword>
<organism evidence="2 3">
    <name type="scientific">Streptomyces axinellae</name>
    <dbReference type="NCBI Taxonomy" id="552788"/>
    <lineage>
        <taxon>Bacteria</taxon>
        <taxon>Bacillati</taxon>
        <taxon>Actinomycetota</taxon>
        <taxon>Actinomycetes</taxon>
        <taxon>Kitasatosporales</taxon>
        <taxon>Streptomycetaceae</taxon>
        <taxon>Streptomyces</taxon>
    </lineage>
</organism>
<dbReference type="Proteomes" id="UP001501447">
    <property type="component" value="Unassembled WGS sequence"/>
</dbReference>
<keyword evidence="3" id="KW-1185">Reference proteome</keyword>
<keyword evidence="1" id="KW-1133">Transmembrane helix</keyword>
<evidence type="ECO:0000313" key="2">
    <source>
        <dbReference type="EMBL" id="GAA2599452.1"/>
    </source>
</evidence>
<evidence type="ECO:0000313" key="3">
    <source>
        <dbReference type="Proteomes" id="UP001501447"/>
    </source>
</evidence>